<feature type="active site" description="Proton acceptor" evidence="4">
    <location>
        <position position="163"/>
    </location>
</feature>
<proteinExistence type="predicted"/>
<dbReference type="RefSeq" id="WP_077198621.1">
    <property type="nucleotide sequence ID" value="NZ_LBFC01000022.1"/>
</dbReference>
<feature type="active site" description="Nucleophile" evidence="4">
    <location>
        <position position="38"/>
    </location>
</feature>
<sequence length="264" mass="30637">MNIGLSLAAGGVKGFSHIATLKFLEEYNVKPDIITGASAGAIIAALYGLYGNSQIVYEKFSEGIEKFLPDFKTYTEKLEKSSIWSIFQRALVPIDQYYKFFRYLFERKKFSDLKYKIGIITFDTLEGKSLLITEGFLVDAVMASSSVPGVFSPLWIAGTQNTDGGVLSPTPVSEAIEMGADFVVASTFERKPNDFPKDQMELMYYIDTWKEIELEYVDLEKANVVIYYRIPYFWYQFNLYKEIYEHSLKFIYERRKEFDPRFWW</sequence>
<comment type="caution">
    <text evidence="6">The sequence shown here is derived from an EMBL/GenBank/DDBJ whole genome shotgun (WGS) entry which is preliminary data.</text>
</comment>
<feature type="short sequence motif" description="GXSXG" evidence="4">
    <location>
        <begin position="36"/>
        <end position="40"/>
    </location>
</feature>
<dbReference type="InterPro" id="IPR016035">
    <property type="entry name" value="Acyl_Trfase/lysoPLipase"/>
</dbReference>
<gene>
    <name evidence="6" type="ORF">XJ44_07700</name>
</gene>
<dbReference type="InterPro" id="IPR002641">
    <property type="entry name" value="PNPLA_dom"/>
</dbReference>
<dbReference type="Pfam" id="PF01734">
    <property type="entry name" value="Patatin"/>
    <property type="match status" value="1"/>
</dbReference>
<keyword evidence="1 4" id="KW-0378">Hydrolase</keyword>
<keyword evidence="2 4" id="KW-0442">Lipid degradation</keyword>
<evidence type="ECO:0000256" key="3">
    <source>
        <dbReference type="ARBA" id="ARBA00023098"/>
    </source>
</evidence>
<organism evidence="6 7">
    <name type="scientific">Thermosipho affectus</name>
    <dbReference type="NCBI Taxonomy" id="660294"/>
    <lineage>
        <taxon>Bacteria</taxon>
        <taxon>Thermotogati</taxon>
        <taxon>Thermotogota</taxon>
        <taxon>Thermotogae</taxon>
        <taxon>Thermotogales</taxon>
        <taxon>Fervidobacteriaceae</taxon>
        <taxon>Thermosipho</taxon>
    </lineage>
</organism>
<evidence type="ECO:0000256" key="1">
    <source>
        <dbReference type="ARBA" id="ARBA00022801"/>
    </source>
</evidence>
<dbReference type="PANTHER" id="PTHR14226">
    <property type="entry name" value="NEUROPATHY TARGET ESTERASE/SWISS CHEESE D.MELANOGASTER"/>
    <property type="match status" value="1"/>
</dbReference>
<dbReference type="Gene3D" id="3.40.1090.10">
    <property type="entry name" value="Cytosolic phospholipase A2 catalytic domain"/>
    <property type="match status" value="1"/>
</dbReference>
<dbReference type="InterPro" id="IPR050301">
    <property type="entry name" value="NTE"/>
</dbReference>
<protein>
    <submittedName>
        <fullName evidence="6">Patatin</fullName>
    </submittedName>
</protein>
<evidence type="ECO:0000313" key="6">
    <source>
        <dbReference type="EMBL" id="ONN26744.1"/>
    </source>
</evidence>
<evidence type="ECO:0000313" key="7">
    <source>
        <dbReference type="Proteomes" id="UP000242616"/>
    </source>
</evidence>
<evidence type="ECO:0000256" key="4">
    <source>
        <dbReference type="PROSITE-ProRule" id="PRU01161"/>
    </source>
</evidence>
<name>A0ABX3IFY6_9BACT</name>
<dbReference type="Proteomes" id="UP000242616">
    <property type="component" value="Unassembled WGS sequence"/>
</dbReference>
<dbReference type="EMBL" id="LBFC01000022">
    <property type="protein sequence ID" value="ONN26744.1"/>
    <property type="molecule type" value="Genomic_DNA"/>
</dbReference>
<dbReference type="PANTHER" id="PTHR14226:SF29">
    <property type="entry name" value="NEUROPATHY TARGET ESTERASE SWS"/>
    <property type="match status" value="1"/>
</dbReference>
<comment type="caution">
    <text evidence="4">Lacks conserved residue(s) required for the propagation of feature annotation.</text>
</comment>
<feature type="short sequence motif" description="DGA/G" evidence="4">
    <location>
        <begin position="163"/>
        <end position="165"/>
    </location>
</feature>
<keyword evidence="3 4" id="KW-0443">Lipid metabolism</keyword>
<reference evidence="6 7" key="1">
    <citation type="submission" date="2015-06" db="EMBL/GenBank/DDBJ databases">
        <title>Genome sequencing of Thermotogales isolates from hydrothermal vents.</title>
        <authorList>
            <person name="Haverkamp T.H."/>
            <person name="Kublanov I.V."/>
            <person name="Nesbo C.L."/>
        </authorList>
    </citation>
    <scope>NUCLEOTIDE SEQUENCE [LARGE SCALE GENOMIC DNA]</scope>
    <source>
        <strain evidence="7">ik275mar</strain>
    </source>
</reference>
<keyword evidence="7" id="KW-1185">Reference proteome</keyword>
<feature type="domain" description="PNPLA" evidence="5">
    <location>
        <begin position="5"/>
        <end position="176"/>
    </location>
</feature>
<dbReference type="SUPFAM" id="SSF52151">
    <property type="entry name" value="FabD/lysophospholipase-like"/>
    <property type="match status" value="1"/>
</dbReference>
<accession>A0ABX3IFY6</accession>
<dbReference type="PROSITE" id="PS51635">
    <property type="entry name" value="PNPLA"/>
    <property type="match status" value="1"/>
</dbReference>
<evidence type="ECO:0000256" key="2">
    <source>
        <dbReference type="ARBA" id="ARBA00022963"/>
    </source>
</evidence>
<evidence type="ECO:0000259" key="5">
    <source>
        <dbReference type="PROSITE" id="PS51635"/>
    </source>
</evidence>